<dbReference type="PROSITE" id="PS51257">
    <property type="entry name" value="PROKAR_LIPOPROTEIN"/>
    <property type="match status" value="1"/>
</dbReference>
<evidence type="ECO:0000256" key="1">
    <source>
        <dbReference type="ARBA" id="ARBA00001231"/>
    </source>
</evidence>
<dbReference type="EC" id="3.2.1.52" evidence="3"/>
<evidence type="ECO:0000256" key="5">
    <source>
        <dbReference type="ARBA" id="ARBA00023295"/>
    </source>
</evidence>
<keyword evidence="4 8" id="KW-0378">Hydrolase</keyword>
<accession>A0A7W5FN04</accession>
<dbReference type="NCBIfam" id="NF003740">
    <property type="entry name" value="PRK05337.1"/>
    <property type="match status" value="1"/>
</dbReference>
<comment type="catalytic activity">
    <reaction evidence="1">
        <text>Hydrolysis of terminal non-reducing N-acetyl-D-hexosamine residues in N-acetyl-beta-D-hexosaminides.</text>
        <dbReference type="EC" id="3.2.1.52"/>
    </reaction>
</comment>
<dbReference type="PANTHER" id="PTHR30480">
    <property type="entry name" value="BETA-HEXOSAMINIDASE-RELATED"/>
    <property type="match status" value="1"/>
</dbReference>
<feature type="region of interest" description="Disordered" evidence="6">
    <location>
        <begin position="27"/>
        <end position="92"/>
    </location>
</feature>
<dbReference type="Pfam" id="PF00933">
    <property type="entry name" value="Glyco_hydro_3"/>
    <property type="match status" value="1"/>
</dbReference>
<dbReference type="InterPro" id="IPR050226">
    <property type="entry name" value="NagZ_Beta-hexosaminidase"/>
</dbReference>
<feature type="domain" description="Glycoside hydrolase family 3 N-terminal" evidence="7">
    <location>
        <begin position="102"/>
        <end position="422"/>
    </location>
</feature>
<name>A0A7W5FN04_9BACL</name>
<evidence type="ECO:0000313" key="9">
    <source>
        <dbReference type="Proteomes" id="UP000570361"/>
    </source>
</evidence>
<comment type="caution">
    <text evidence="8">The sequence shown here is derived from an EMBL/GenBank/DDBJ whole genome shotgun (WGS) entry which is preliminary data.</text>
</comment>
<evidence type="ECO:0000313" key="8">
    <source>
        <dbReference type="EMBL" id="MBB3110637.1"/>
    </source>
</evidence>
<keyword evidence="9" id="KW-1185">Reference proteome</keyword>
<evidence type="ECO:0000256" key="6">
    <source>
        <dbReference type="SAM" id="MobiDB-lite"/>
    </source>
</evidence>
<comment type="similarity">
    <text evidence="2">Belongs to the glycosyl hydrolase 3 family.</text>
</comment>
<dbReference type="GO" id="GO:0009254">
    <property type="term" value="P:peptidoglycan turnover"/>
    <property type="evidence" value="ECO:0007669"/>
    <property type="project" value="TreeGrafter"/>
</dbReference>
<proteinExistence type="inferred from homology"/>
<evidence type="ECO:0000256" key="3">
    <source>
        <dbReference type="ARBA" id="ARBA00012663"/>
    </source>
</evidence>
<dbReference type="SUPFAM" id="SSF51445">
    <property type="entry name" value="(Trans)glycosidases"/>
    <property type="match status" value="1"/>
</dbReference>
<feature type="compositionally biased region" description="Acidic residues" evidence="6">
    <location>
        <begin position="72"/>
        <end position="86"/>
    </location>
</feature>
<sequence length="456" mass="48654">MGKSKLLRIGIMLIVIVVLIAGCSKDNRQESEPGNGQGEQTSDNRPEAPDVNAGTADGGQDDGAAEGGNDQPEAEPDDELSPEDEAAAAAQEELQRQLAAMTLEEKIGQLLIAGVDGTQADEGARRMVQEQHVGSVIFYKDNLKSVAGMTNYVNQLKAWNAGNPAPLMLSVDQEGGKVSRLPELAKLPNARQIGNTGKTELAEDIGTLLAEACAAMGINVNYAPVLDINSNPDNPVIGTRSFGTTAQRVSEMGLATMKGIEEHGVVPVIKHFPGHGDTGVDSHLELPVVQKELSELQAFEWKPFEAAIEQGAEAVMVAHILFPKIDPEYPASLSKTIMTDQLRETLHFDGVIMTDDLTMGAIADHYGMGEAAVQSMKAGTDMLFIAHGYDNIDTVIKALKGAVASGELTETRLDESVLRVLALKRRHQFSDAPTAKADISAINADIAEVLKEFGLK</sequence>
<dbReference type="InterPro" id="IPR036962">
    <property type="entry name" value="Glyco_hydro_3_N_sf"/>
</dbReference>
<feature type="compositionally biased region" description="Polar residues" evidence="6">
    <location>
        <begin position="32"/>
        <end position="41"/>
    </location>
</feature>
<keyword evidence="5 8" id="KW-0326">Glycosidase</keyword>
<evidence type="ECO:0000256" key="4">
    <source>
        <dbReference type="ARBA" id="ARBA00022801"/>
    </source>
</evidence>
<organism evidence="8 9">
    <name type="scientific">Paenibacillus phyllosphaerae</name>
    <dbReference type="NCBI Taxonomy" id="274593"/>
    <lineage>
        <taxon>Bacteria</taxon>
        <taxon>Bacillati</taxon>
        <taxon>Bacillota</taxon>
        <taxon>Bacilli</taxon>
        <taxon>Bacillales</taxon>
        <taxon>Paenibacillaceae</taxon>
        <taxon>Paenibacillus</taxon>
    </lineage>
</organism>
<dbReference type="Proteomes" id="UP000570361">
    <property type="component" value="Unassembled WGS sequence"/>
</dbReference>
<reference evidence="8 9" key="1">
    <citation type="submission" date="2020-08" db="EMBL/GenBank/DDBJ databases">
        <title>Genomic Encyclopedia of Type Strains, Phase III (KMG-III): the genomes of soil and plant-associated and newly described type strains.</title>
        <authorList>
            <person name="Whitman W."/>
        </authorList>
    </citation>
    <scope>NUCLEOTIDE SEQUENCE [LARGE SCALE GENOMIC DNA]</scope>
    <source>
        <strain evidence="8 9">CECT 5862</strain>
    </source>
</reference>
<protein>
    <recommendedName>
        <fullName evidence="3">beta-N-acetylhexosaminidase</fullName>
        <ecNumber evidence="3">3.2.1.52</ecNumber>
    </recommendedName>
</protein>
<dbReference type="PANTHER" id="PTHR30480:SF13">
    <property type="entry name" value="BETA-HEXOSAMINIDASE"/>
    <property type="match status" value="1"/>
</dbReference>
<dbReference type="InterPro" id="IPR017853">
    <property type="entry name" value="GH"/>
</dbReference>
<dbReference type="InterPro" id="IPR001764">
    <property type="entry name" value="Glyco_hydro_3_N"/>
</dbReference>
<dbReference type="GO" id="GO:0005975">
    <property type="term" value="P:carbohydrate metabolic process"/>
    <property type="evidence" value="ECO:0007669"/>
    <property type="project" value="InterPro"/>
</dbReference>
<gene>
    <name evidence="8" type="ORF">FHS18_002704</name>
</gene>
<dbReference type="GO" id="GO:0004563">
    <property type="term" value="F:beta-N-acetylhexosaminidase activity"/>
    <property type="evidence" value="ECO:0007669"/>
    <property type="project" value="UniProtKB-EC"/>
</dbReference>
<dbReference type="EMBL" id="JACHXK010000005">
    <property type="protein sequence ID" value="MBB3110637.1"/>
    <property type="molecule type" value="Genomic_DNA"/>
</dbReference>
<dbReference type="Gene3D" id="3.20.20.300">
    <property type="entry name" value="Glycoside hydrolase, family 3, N-terminal domain"/>
    <property type="match status" value="1"/>
</dbReference>
<dbReference type="RefSeq" id="WP_246427629.1">
    <property type="nucleotide sequence ID" value="NZ_JACHXK010000005.1"/>
</dbReference>
<dbReference type="AlphaFoldDB" id="A0A7W5FN04"/>
<evidence type="ECO:0000256" key="2">
    <source>
        <dbReference type="ARBA" id="ARBA00005336"/>
    </source>
</evidence>
<evidence type="ECO:0000259" key="7">
    <source>
        <dbReference type="Pfam" id="PF00933"/>
    </source>
</evidence>